<dbReference type="AlphaFoldDB" id="A0A2K3CTG6"/>
<dbReference type="RefSeq" id="XP_042915615.1">
    <property type="nucleotide sequence ID" value="XM_043070973.1"/>
</dbReference>
<evidence type="ECO:0000313" key="2">
    <source>
        <dbReference type="Proteomes" id="UP000006906"/>
    </source>
</evidence>
<dbReference type="Gramene" id="PNW71582">
    <property type="protein sequence ID" value="PNW71582"/>
    <property type="gene ID" value="CHLRE_16g660225v5"/>
</dbReference>
<dbReference type="EMBL" id="CM008977">
    <property type="protein sequence ID" value="PNW71582.1"/>
    <property type="molecule type" value="Genomic_DNA"/>
</dbReference>
<proteinExistence type="predicted"/>
<name>A0A2K3CTG6_CHLRE</name>
<dbReference type="Proteomes" id="UP000006906">
    <property type="component" value="Chromosome 16"/>
</dbReference>
<dbReference type="GeneID" id="66056564"/>
<gene>
    <name evidence="1" type="ORF">CHLRE_16g660225v5</name>
</gene>
<accession>A0A2K3CTG6</accession>
<sequence length="95" mass="10572">MSDLHMNSEDADDGSFLFPGLVHAMDHSARPSPAGSISSSGRAKRSLLYRCWRFDSSMHFSVRDLLVPVDDVPELEMCTSSHTYLLDRERITAAA</sequence>
<keyword evidence="2" id="KW-1185">Reference proteome</keyword>
<organism evidence="1 2">
    <name type="scientific">Chlamydomonas reinhardtii</name>
    <name type="common">Chlamydomonas smithii</name>
    <dbReference type="NCBI Taxonomy" id="3055"/>
    <lineage>
        <taxon>Eukaryota</taxon>
        <taxon>Viridiplantae</taxon>
        <taxon>Chlorophyta</taxon>
        <taxon>core chlorophytes</taxon>
        <taxon>Chlorophyceae</taxon>
        <taxon>CS clade</taxon>
        <taxon>Chlamydomonadales</taxon>
        <taxon>Chlamydomonadaceae</taxon>
        <taxon>Chlamydomonas</taxon>
    </lineage>
</organism>
<reference evidence="1 2" key="1">
    <citation type="journal article" date="2007" name="Science">
        <title>The Chlamydomonas genome reveals the evolution of key animal and plant functions.</title>
        <authorList>
            <person name="Merchant S.S."/>
            <person name="Prochnik S.E."/>
            <person name="Vallon O."/>
            <person name="Harris E.H."/>
            <person name="Karpowicz S.J."/>
            <person name="Witman G.B."/>
            <person name="Terry A."/>
            <person name="Salamov A."/>
            <person name="Fritz-Laylin L.K."/>
            <person name="Marechal-Drouard L."/>
            <person name="Marshall W.F."/>
            <person name="Qu L.H."/>
            <person name="Nelson D.R."/>
            <person name="Sanderfoot A.A."/>
            <person name="Spalding M.H."/>
            <person name="Kapitonov V.V."/>
            <person name="Ren Q."/>
            <person name="Ferris P."/>
            <person name="Lindquist E."/>
            <person name="Shapiro H."/>
            <person name="Lucas S.M."/>
            <person name="Grimwood J."/>
            <person name="Schmutz J."/>
            <person name="Cardol P."/>
            <person name="Cerutti H."/>
            <person name="Chanfreau G."/>
            <person name="Chen C.L."/>
            <person name="Cognat V."/>
            <person name="Croft M.T."/>
            <person name="Dent R."/>
            <person name="Dutcher S."/>
            <person name="Fernandez E."/>
            <person name="Fukuzawa H."/>
            <person name="Gonzalez-Ballester D."/>
            <person name="Gonzalez-Halphen D."/>
            <person name="Hallmann A."/>
            <person name="Hanikenne M."/>
            <person name="Hippler M."/>
            <person name="Inwood W."/>
            <person name="Jabbari K."/>
            <person name="Kalanon M."/>
            <person name="Kuras R."/>
            <person name="Lefebvre P.A."/>
            <person name="Lemaire S.D."/>
            <person name="Lobanov A.V."/>
            <person name="Lohr M."/>
            <person name="Manuell A."/>
            <person name="Meier I."/>
            <person name="Mets L."/>
            <person name="Mittag M."/>
            <person name="Mittelmeier T."/>
            <person name="Moroney J.V."/>
            <person name="Moseley J."/>
            <person name="Napoli C."/>
            <person name="Nedelcu A.M."/>
            <person name="Niyogi K."/>
            <person name="Novoselov S.V."/>
            <person name="Paulsen I.T."/>
            <person name="Pazour G."/>
            <person name="Purton S."/>
            <person name="Ral J.P."/>
            <person name="Riano-Pachon D.M."/>
            <person name="Riekhof W."/>
            <person name="Rymarquis L."/>
            <person name="Schroda M."/>
            <person name="Stern D."/>
            <person name="Umen J."/>
            <person name="Willows R."/>
            <person name="Wilson N."/>
            <person name="Zimmer S.L."/>
            <person name="Allmer J."/>
            <person name="Balk J."/>
            <person name="Bisova K."/>
            <person name="Chen C.J."/>
            <person name="Elias M."/>
            <person name="Gendler K."/>
            <person name="Hauser C."/>
            <person name="Lamb M.R."/>
            <person name="Ledford H."/>
            <person name="Long J.C."/>
            <person name="Minagawa J."/>
            <person name="Page M.D."/>
            <person name="Pan J."/>
            <person name="Pootakham W."/>
            <person name="Roje S."/>
            <person name="Rose A."/>
            <person name="Stahlberg E."/>
            <person name="Terauchi A.M."/>
            <person name="Yang P."/>
            <person name="Ball S."/>
            <person name="Bowler C."/>
            <person name="Dieckmann C.L."/>
            <person name="Gladyshev V.N."/>
            <person name="Green P."/>
            <person name="Jorgensen R."/>
            <person name="Mayfield S."/>
            <person name="Mueller-Roeber B."/>
            <person name="Rajamani S."/>
            <person name="Sayre R.T."/>
            <person name="Brokstein P."/>
            <person name="Dubchak I."/>
            <person name="Goodstein D."/>
            <person name="Hornick L."/>
            <person name="Huang Y.W."/>
            <person name="Jhaveri J."/>
            <person name="Luo Y."/>
            <person name="Martinez D."/>
            <person name="Ngau W.C."/>
            <person name="Otillar B."/>
            <person name="Poliakov A."/>
            <person name="Porter A."/>
            <person name="Szajkowski L."/>
            <person name="Werner G."/>
            <person name="Zhou K."/>
            <person name="Grigoriev I.V."/>
            <person name="Rokhsar D.S."/>
            <person name="Grossman A.R."/>
        </authorList>
    </citation>
    <scope>NUCLEOTIDE SEQUENCE [LARGE SCALE GENOMIC DNA]</scope>
    <source>
        <strain evidence="2">CC-503</strain>
    </source>
</reference>
<dbReference type="OrthoDB" id="529125at2759"/>
<evidence type="ECO:0000313" key="1">
    <source>
        <dbReference type="EMBL" id="PNW71582.1"/>
    </source>
</evidence>
<dbReference type="KEGG" id="cre:CHLRE_16g660225v5"/>
<dbReference type="InParanoid" id="A0A2K3CTG6"/>
<protein>
    <submittedName>
        <fullName evidence="1">Uncharacterized protein</fullName>
    </submittedName>
</protein>